<feature type="domain" description="Nuclease associated modular" evidence="2">
    <location>
        <begin position="108"/>
        <end position="124"/>
    </location>
</feature>
<feature type="domain" description="Nuclease associated modular" evidence="2">
    <location>
        <begin position="125"/>
        <end position="141"/>
    </location>
</feature>
<evidence type="ECO:0000313" key="4">
    <source>
        <dbReference type="Proteomes" id="UP000671873"/>
    </source>
</evidence>
<keyword evidence="3" id="KW-0378">Hydrolase</keyword>
<keyword evidence="4" id="KW-1185">Reference proteome</keyword>
<dbReference type="SMART" id="SM00496">
    <property type="entry name" value="IENR2"/>
    <property type="match status" value="4"/>
</dbReference>
<feature type="domain" description="Nuclease associated modular" evidence="2">
    <location>
        <begin position="142"/>
        <end position="158"/>
    </location>
</feature>
<proteinExistence type="predicted"/>
<dbReference type="GO" id="GO:0003677">
    <property type="term" value="F:DNA binding"/>
    <property type="evidence" value="ECO:0007669"/>
    <property type="project" value="InterPro"/>
</dbReference>
<dbReference type="Pfam" id="PF07460">
    <property type="entry name" value="NUMOD3"/>
    <property type="match status" value="2"/>
</dbReference>
<feature type="domain" description="Nuclease associated modular" evidence="2">
    <location>
        <begin position="159"/>
        <end position="175"/>
    </location>
</feature>
<protein>
    <submittedName>
        <fullName evidence="3">Homing endonuclease</fullName>
    </submittedName>
</protein>
<feature type="region of interest" description="Disordered" evidence="1">
    <location>
        <begin position="114"/>
        <end position="191"/>
    </location>
</feature>
<dbReference type="Proteomes" id="UP000671873">
    <property type="component" value="Segment"/>
</dbReference>
<keyword evidence="3" id="KW-0255">Endonuclease</keyword>
<name>A0A858MT22_9CAUD</name>
<keyword evidence="3" id="KW-0540">Nuclease</keyword>
<evidence type="ECO:0000313" key="3">
    <source>
        <dbReference type="EMBL" id="QIW87866.1"/>
    </source>
</evidence>
<accession>A0A858MT22</accession>
<dbReference type="SUPFAM" id="SSF64496">
    <property type="entry name" value="DNA-binding domain of intron-encoded endonucleases"/>
    <property type="match status" value="1"/>
</dbReference>
<feature type="compositionally biased region" description="Basic and acidic residues" evidence="1">
    <location>
        <begin position="163"/>
        <end position="182"/>
    </location>
</feature>
<evidence type="ECO:0000259" key="2">
    <source>
        <dbReference type="SMART" id="SM00496"/>
    </source>
</evidence>
<sequence>MYNGREFPPFYIGYSSKVKIENGYRGSVSSKKYKALWKKELSSNPHLFRIKILKSFDTKEEAIKYETEIQTHFAVHKSKLFVNMAIAGEKFMGPEIMDPKVKAKICRFGKKHSEETKRKIGEAHKGLKQSEEAKAKISVSNKGKKHSVETRVKMSKSHTGSKRPPDIRKRMSESAKLAWEKRKNGKQTILT</sequence>
<dbReference type="GO" id="GO:0004519">
    <property type="term" value="F:endonuclease activity"/>
    <property type="evidence" value="ECO:0007669"/>
    <property type="project" value="UniProtKB-KW"/>
</dbReference>
<reference evidence="3 4" key="1">
    <citation type="submission" date="2020-03" db="EMBL/GenBank/DDBJ databases">
        <authorList>
            <person name="Holtappels D."/>
            <person name="Bomans J.P.J."/>
            <person name="Lavigne R."/>
            <person name="Wagemans J."/>
        </authorList>
    </citation>
    <scope>NUCLEOTIDE SEQUENCE [LARGE SCALE GENOMIC DNA]</scope>
    <source>
        <strain evidence="3 4">OLIVR5</strain>
    </source>
</reference>
<organism evidence="3 4">
    <name type="scientific">Agrobacterium phage OLIVR5</name>
    <dbReference type="NCBI Taxonomy" id="2723773"/>
    <lineage>
        <taxon>Viruses</taxon>
        <taxon>Duplodnaviria</taxon>
        <taxon>Heunggongvirae</taxon>
        <taxon>Uroviricota</taxon>
        <taxon>Caudoviricetes</taxon>
        <taxon>Pootjesviridae</taxon>
        <taxon>Heverleevirus</taxon>
        <taxon>Heverleevirus OLIVR5</taxon>
    </lineage>
</organism>
<dbReference type="EMBL" id="MT234342">
    <property type="protein sequence ID" value="QIW87866.1"/>
    <property type="molecule type" value="Genomic_DNA"/>
</dbReference>
<gene>
    <name evidence="3" type="ORF">Ab1vBOLIVR5_gp218</name>
</gene>
<dbReference type="InterPro" id="IPR003611">
    <property type="entry name" value="NUMOD3"/>
</dbReference>
<evidence type="ECO:0000256" key="1">
    <source>
        <dbReference type="SAM" id="MobiDB-lite"/>
    </source>
</evidence>
<feature type="compositionally biased region" description="Basic and acidic residues" evidence="1">
    <location>
        <begin position="114"/>
        <end position="135"/>
    </location>
</feature>